<gene>
    <name evidence="11" type="primary">fliL</name>
    <name evidence="11" type="ORF">VA613_05145</name>
</gene>
<evidence type="ECO:0000256" key="10">
    <source>
        <dbReference type="RuleBase" id="RU364125"/>
    </source>
</evidence>
<evidence type="ECO:0000256" key="2">
    <source>
        <dbReference type="ARBA" id="ARBA00004162"/>
    </source>
</evidence>
<reference evidence="11 12" key="1">
    <citation type="submission" date="2023-12" db="EMBL/GenBank/DDBJ databases">
        <title>Thiobacillus sedimentum sp. nov., a chemolithoautotrophic sulfur-oxidizing bacterium isolated from freshwater sediment.</title>
        <authorList>
            <person name="Luo J."/>
            <person name="Dai C."/>
        </authorList>
    </citation>
    <scope>NUCLEOTIDE SEQUENCE [LARGE SCALE GENOMIC DNA]</scope>
    <source>
        <strain evidence="11 12">SCUT-2</strain>
    </source>
</reference>
<accession>A0ABZ1CN19</accession>
<evidence type="ECO:0000313" key="11">
    <source>
        <dbReference type="EMBL" id="WRS40256.1"/>
    </source>
</evidence>
<protein>
    <recommendedName>
        <fullName evidence="10">Flagellar protein FliL</fullName>
    </recommendedName>
</protein>
<keyword evidence="11" id="KW-0282">Flagellum</keyword>
<evidence type="ECO:0000256" key="5">
    <source>
        <dbReference type="ARBA" id="ARBA00022500"/>
    </source>
</evidence>
<evidence type="ECO:0000256" key="7">
    <source>
        <dbReference type="ARBA" id="ARBA00022779"/>
    </source>
</evidence>
<dbReference type="EMBL" id="CP141769">
    <property type="protein sequence ID" value="WRS40256.1"/>
    <property type="molecule type" value="Genomic_DNA"/>
</dbReference>
<dbReference type="InterPro" id="IPR005503">
    <property type="entry name" value="FliL"/>
</dbReference>
<keyword evidence="8 10" id="KW-1133">Transmembrane helix</keyword>
<evidence type="ECO:0000256" key="6">
    <source>
        <dbReference type="ARBA" id="ARBA00022692"/>
    </source>
</evidence>
<dbReference type="RefSeq" id="WP_324780786.1">
    <property type="nucleotide sequence ID" value="NZ_CP141769.1"/>
</dbReference>
<proteinExistence type="inferred from homology"/>
<evidence type="ECO:0000256" key="4">
    <source>
        <dbReference type="ARBA" id="ARBA00022475"/>
    </source>
</evidence>
<dbReference type="Proteomes" id="UP001334732">
    <property type="component" value="Chromosome"/>
</dbReference>
<keyword evidence="9 10" id="KW-0472">Membrane</keyword>
<dbReference type="NCBIfam" id="NF005435">
    <property type="entry name" value="PRK07021.1"/>
    <property type="match status" value="1"/>
</dbReference>
<evidence type="ECO:0000313" key="12">
    <source>
        <dbReference type="Proteomes" id="UP001334732"/>
    </source>
</evidence>
<keyword evidence="11" id="KW-0969">Cilium</keyword>
<dbReference type="PANTHER" id="PTHR35091:SF2">
    <property type="entry name" value="FLAGELLAR PROTEIN FLIL"/>
    <property type="match status" value="1"/>
</dbReference>
<evidence type="ECO:0000256" key="9">
    <source>
        <dbReference type="ARBA" id="ARBA00023136"/>
    </source>
</evidence>
<comment type="similarity">
    <text evidence="3 10">Belongs to the FliL family.</text>
</comment>
<dbReference type="PANTHER" id="PTHR35091">
    <property type="entry name" value="FLAGELLAR PROTEIN FLIL"/>
    <property type="match status" value="1"/>
</dbReference>
<name>A0ABZ1CN19_9PROT</name>
<organism evidence="11 12">
    <name type="scientific">Thiobacillus sedimenti</name>
    <dbReference type="NCBI Taxonomy" id="3110231"/>
    <lineage>
        <taxon>Bacteria</taxon>
        <taxon>Pseudomonadati</taxon>
        <taxon>Pseudomonadota</taxon>
        <taxon>Betaproteobacteria</taxon>
        <taxon>Nitrosomonadales</taxon>
        <taxon>Thiobacillaceae</taxon>
        <taxon>Thiobacillus</taxon>
    </lineage>
</organism>
<keyword evidence="7 10" id="KW-0283">Flagellar rotation</keyword>
<sequence>MAAPAVPVETAEAAEVAPVRKSKKKLLVIVGLLVLLAGGGGAGAWFLTAGGPDAPKEEPPKAPVYLPLETFTVNLQGAEQQFLQTDITLQVSDPAQVDAIKAHMPRVRSRLLTLLSGKQAGELVTAADKKKLAQEILAQVRQPFDPKGKPQQVDDVLFTSFVIQ</sequence>
<keyword evidence="11" id="KW-0966">Cell projection</keyword>
<comment type="subcellular location">
    <subcellularLocation>
        <location evidence="10">Cell inner membrane</location>
    </subcellularLocation>
    <subcellularLocation>
        <location evidence="2">Cell membrane</location>
        <topology evidence="2">Single-pass membrane protein</topology>
    </subcellularLocation>
</comment>
<dbReference type="Pfam" id="PF03748">
    <property type="entry name" value="FliL"/>
    <property type="match status" value="1"/>
</dbReference>
<feature type="transmembrane region" description="Helical" evidence="10">
    <location>
        <begin position="26"/>
        <end position="47"/>
    </location>
</feature>
<keyword evidence="5 10" id="KW-0145">Chemotaxis</keyword>
<keyword evidence="4" id="KW-1003">Cell membrane</keyword>
<comment type="function">
    <text evidence="1 10">Controls the rotational direction of flagella during chemotaxis.</text>
</comment>
<keyword evidence="10" id="KW-0997">Cell inner membrane</keyword>
<evidence type="ECO:0000256" key="3">
    <source>
        <dbReference type="ARBA" id="ARBA00008281"/>
    </source>
</evidence>
<evidence type="ECO:0000256" key="1">
    <source>
        <dbReference type="ARBA" id="ARBA00002254"/>
    </source>
</evidence>
<evidence type="ECO:0000256" key="8">
    <source>
        <dbReference type="ARBA" id="ARBA00022989"/>
    </source>
</evidence>
<keyword evidence="6 10" id="KW-0812">Transmembrane</keyword>
<keyword evidence="12" id="KW-1185">Reference proteome</keyword>